<protein>
    <submittedName>
        <fullName evidence="1">HXXXD-type acyl-transferase family protein</fullName>
    </submittedName>
</protein>
<organism evidence="1">
    <name type="scientific">Prunus dulcis</name>
    <name type="common">Almond</name>
    <name type="synonym">Amygdalus dulcis</name>
    <dbReference type="NCBI Taxonomy" id="3755"/>
    <lineage>
        <taxon>Eukaryota</taxon>
        <taxon>Viridiplantae</taxon>
        <taxon>Streptophyta</taxon>
        <taxon>Embryophyta</taxon>
        <taxon>Tracheophyta</taxon>
        <taxon>Spermatophyta</taxon>
        <taxon>Magnoliopsida</taxon>
        <taxon>eudicotyledons</taxon>
        <taxon>Gunneridae</taxon>
        <taxon>Pentapetalae</taxon>
        <taxon>rosids</taxon>
        <taxon>fabids</taxon>
        <taxon>Rosales</taxon>
        <taxon>Rosaceae</taxon>
        <taxon>Amygdaloideae</taxon>
        <taxon>Amygdaleae</taxon>
        <taxon>Prunus</taxon>
    </lineage>
</organism>
<dbReference type="GO" id="GO:0016740">
    <property type="term" value="F:transferase activity"/>
    <property type="evidence" value="ECO:0007669"/>
    <property type="project" value="UniProtKB-KW"/>
</dbReference>
<dbReference type="EMBL" id="AP019297">
    <property type="protein sequence ID" value="BBG95443.1"/>
    <property type="molecule type" value="Genomic_DNA"/>
</dbReference>
<reference evidence="1" key="1">
    <citation type="journal article" date="2019" name="Science">
        <title>Mutation of a bHLH transcription factor allowed almond domestication.</title>
        <authorList>
            <person name="Sanchez-Perez R."/>
            <person name="Pavan S."/>
            <person name="Mazzeo R."/>
            <person name="Moldovan C."/>
            <person name="Aiese Cigliano R."/>
            <person name="Del Cueto J."/>
            <person name="Ricciardi F."/>
            <person name="Lotti C."/>
            <person name="Ricciardi L."/>
            <person name="Dicenta F."/>
            <person name="Lopez-Marques R.L."/>
            <person name="Lindberg Moller B."/>
        </authorList>
    </citation>
    <scope>NUCLEOTIDE SEQUENCE</scope>
</reference>
<feature type="non-terminal residue" evidence="1">
    <location>
        <position position="119"/>
    </location>
</feature>
<evidence type="ECO:0000313" key="1">
    <source>
        <dbReference type="EMBL" id="BBG95443.1"/>
    </source>
</evidence>
<feature type="non-terminal residue" evidence="1">
    <location>
        <position position="1"/>
    </location>
</feature>
<name>A0A4Y1QU67_PRUDU</name>
<keyword evidence="1" id="KW-0808">Transferase</keyword>
<accession>A0A4Y1QU67</accession>
<sequence length="119" mass="13484">IVRDPTARSGPNLQDDPIPCRTYRNFRIGIWRSWAPWARLTRVRVSRGVGYPALRQAPYVALVVPAYGEILLSGVLISPIRGVDSTGVWGDNVKYIDMNKVGKNYVWLDPSVRVHRQPK</sequence>
<gene>
    <name evidence="1" type="ORF">Prudu_003986</name>
</gene>
<proteinExistence type="predicted"/>
<dbReference type="AlphaFoldDB" id="A0A4Y1QU67"/>